<sequence length="80" mass="8965">MAIMILKAYKFYTGQNAMANERGIFQDADTISDWAKDAVFAATEFGLTKGRGGQLFMPHEKLNRAESCQIISLLLHKVNK</sequence>
<proteinExistence type="predicted"/>
<evidence type="ECO:0000313" key="3">
    <source>
        <dbReference type="Proteomes" id="UP000273145"/>
    </source>
</evidence>
<dbReference type="PROSITE" id="PS51272">
    <property type="entry name" value="SLH"/>
    <property type="match status" value="1"/>
</dbReference>
<dbReference type="Pfam" id="PF00395">
    <property type="entry name" value="SLH"/>
    <property type="match status" value="1"/>
</dbReference>
<reference evidence="2 3" key="1">
    <citation type="submission" date="2018-11" db="EMBL/GenBank/DDBJ databases">
        <title>Genome sequencing of Paenibacillus lentus DSM25539(T).</title>
        <authorList>
            <person name="Kook J.-K."/>
            <person name="Park S.-N."/>
            <person name="Lim Y.K."/>
        </authorList>
    </citation>
    <scope>NUCLEOTIDE SEQUENCE [LARGE SCALE GENOMIC DNA]</scope>
    <source>
        <strain evidence="2 3">DSM 25539</strain>
    </source>
</reference>
<evidence type="ECO:0000259" key="1">
    <source>
        <dbReference type="PROSITE" id="PS51272"/>
    </source>
</evidence>
<feature type="domain" description="SLH" evidence="1">
    <location>
        <begin position="22"/>
        <end position="80"/>
    </location>
</feature>
<dbReference type="KEGG" id="plen:EIM92_05750"/>
<dbReference type="Proteomes" id="UP000273145">
    <property type="component" value="Chromosome"/>
</dbReference>
<dbReference type="AlphaFoldDB" id="A0A3Q8S742"/>
<dbReference type="OrthoDB" id="2622267at2"/>
<gene>
    <name evidence="2" type="ORF">EIM92_05750</name>
</gene>
<name>A0A3Q8S742_9BACL</name>
<evidence type="ECO:0000313" key="2">
    <source>
        <dbReference type="EMBL" id="AZK48875.1"/>
    </source>
</evidence>
<organism evidence="2 3">
    <name type="scientific">Paenibacillus lentus</name>
    <dbReference type="NCBI Taxonomy" id="1338368"/>
    <lineage>
        <taxon>Bacteria</taxon>
        <taxon>Bacillati</taxon>
        <taxon>Bacillota</taxon>
        <taxon>Bacilli</taxon>
        <taxon>Bacillales</taxon>
        <taxon>Paenibacillaceae</taxon>
        <taxon>Paenibacillus</taxon>
    </lineage>
</organism>
<dbReference type="InterPro" id="IPR001119">
    <property type="entry name" value="SLH_dom"/>
</dbReference>
<accession>A0A3Q8S742</accession>
<protein>
    <submittedName>
        <fullName evidence="2">S-layer homology domain-containing protein</fullName>
    </submittedName>
</protein>
<dbReference type="EMBL" id="CP034248">
    <property type="protein sequence ID" value="AZK48875.1"/>
    <property type="molecule type" value="Genomic_DNA"/>
</dbReference>
<keyword evidence="3" id="KW-1185">Reference proteome</keyword>